<keyword evidence="3" id="KW-0963">Cytoplasm</keyword>
<name>A0A9W7Y7V0_9FUNG</name>
<feature type="region of interest" description="Disordered" evidence="7">
    <location>
        <begin position="254"/>
        <end position="367"/>
    </location>
</feature>
<feature type="domain" description="Transforming acidic coiled-coil-containing protein C-terminal" evidence="8">
    <location>
        <begin position="427"/>
        <end position="617"/>
    </location>
</feature>
<comment type="subcellular location">
    <subcellularLocation>
        <location evidence="1">Cytoplasm</location>
        <location evidence="1">Cytoskeleton</location>
    </subcellularLocation>
</comment>
<dbReference type="EMBL" id="JANBOJ010000015">
    <property type="protein sequence ID" value="KAJ1725010.1"/>
    <property type="molecule type" value="Genomic_DNA"/>
</dbReference>
<accession>A0A9W7Y7V0</accession>
<evidence type="ECO:0000256" key="3">
    <source>
        <dbReference type="ARBA" id="ARBA00022490"/>
    </source>
</evidence>
<feature type="coiled-coil region" evidence="6">
    <location>
        <begin position="393"/>
        <end position="460"/>
    </location>
</feature>
<gene>
    <name evidence="9" type="ORF">LPJ53_000799</name>
</gene>
<dbReference type="PANTHER" id="PTHR32083:SF48">
    <property type="entry name" value="TRANS-GOLGI NETWORK-LOCALIZED SYP41-INTERACTING PROTEIN 1"/>
    <property type="match status" value="1"/>
</dbReference>
<dbReference type="PANTHER" id="PTHR32083">
    <property type="entry name" value="CILIA AND FLAGELLA-ASSOCIATED PROTEIN 58-RELATED"/>
    <property type="match status" value="1"/>
</dbReference>
<proteinExistence type="inferred from homology"/>
<dbReference type="Proteomes" id="UP001149813">
    <property type="component" value="Unassembled WGS sequence"/>
</dbReference>
<dbReference type="AlphaFoldDB" id="A0A9W7Y7V0"/>
<feature type="compositionally biased region" description="Acidic residues" evidence="7">
    <location>
        <begin position="325"/>
        <end position="334"/>
    </location>
</feature>
<evidence type="ECO:0000259" key="8">
    <source>
        <dbReference type="Pfam" id="PF05010"/>
    </source>
</evidence>
<evidence type="ECO:0000256" key="5">
    <source>
        <dbReference type="ARBA" id="ARBA00023212"/>
    </source>
</evidence>
<keyword evidence="10" id="KW-1185">Reference proteome</keyword>
<feature type="coiled-coil region" evidence="6">
    <location>
        <begin position="486"/>
        <end position="615"/>
    </location>
</feature>
<evidence type="ECO:0000256" key="4">
    <source>
        <dbReference type="ARBA" id="ARBA00023054"/>
    </source>
</evidence>
<keyword evidence="5" id="KW-0206">Cytoskeleton</keyword>
<evidence type="ECO:0000313" key="9">
    <source>
        <dbReference type="EMBL" id="KAJ1725010.1"/>
    </source>
</evidence>
<feature type="compositionally biased region" description="Polar residues" evidence="7">
    <location>
        <begin position="352"/>
        <end position="367"/>
    </location>
</feature>
<dbReference type="GO" id="GO:0005856">
    <property type="term" value="C:cytoskeleton"/>
    <property type="evidence" value="ECO:0007669"/>
    <property type="project" value="UniProtKB-SubCell"/>
</dbReference>
<feature type="region of interest" description="Disordered" evidence="7">
    <location>
        <begin position="1"/>
        <end position="22"/>
    </location>
</feature>
<feature type="compositionally biased region" description="Basic and acidic residues" evidence="7">
    <location>
        <begin position="336"/>
        <end position="348"/>
    </location>
</feature>
<dbReference type="OrthoDB" id="10255048at2759"/>
<reference evidence="9" key="1">
    <citation type="submission" date="2022-07" db="EMBL/GenBank/DDBJ databases">
        <title>Phylogenomic reconstructions and comparative analyses of Kickxellomycotina fungi.</title>
        <authorList>
            <person name="Reynolds N.K."/>
            <person name="Stajich J.E."/>
            <person name="Barry K."/>
            <person name="Grigoriev I.V."/>
            <person name="Crous P."/>
            <person name="Smith M.E."/>
        </authorList>
    </citation>
    <scope>NUCLEOTIDE SEQUENCE</scope>
    <source>
        <strain evidence="9">NBRC 32514</strain>
    </source>
</reference>
<sequence length="618" mass="68785">MVTGLYRRNPTAQGSTTPASSSLATTTAAGSLSLGWKFPLRGDSLSFTKSNKHHIVHADTKSGIDQLNDYLRNETELNSGKKASRGDLATKLPKPTFHQSLVTDGQGLRSLQPVRGKPIGISNRSWHSLAQLGGERTPKHSRQASANGRRDKVFGLFAFSEMAEDTLADTSSGHLIMSPPHSRQLSGDQGCYGMQRFESAGLDDTAMLDTQSPPMDLEASSVFADIVGKERSDTFECTDTSTIIDLYAESSIPEDFDDSPLLRDSAHGSRSMDGCSNEDIGDRNSRVDGAISMERSTALPRKLDIDEPPFIPLPKTPSTLKCVCSDDDKDDSDNDQSMKDAASEDDGKPPASDQSPSKSRSRMSMQQELRQKLVRCLQDDYTNCIQSQQLKATAMLREAEDRFRAQMEELKRETEQRLADQELKHKQELERQAQEFQEQIKKLSTEVSGLTAERNELSAMLEDHILTTSKLIEQKDAECSGLSREIGQLTLERQRLQSDLEESRTDLQAMVAERSEIQERADLLAAENMRLDSANSNLGSDVLVAEERNTKIREHAEETLQKANNEIQRLQRDIALVQQETDILRTRTAKAETRARSLQIQLESTKRQNADLLALCEH</sequence>
<dbReference type="InterPro" id="IPR007707">
    <property type="entry name" value="TACC_C"/>
</dbReference>
<evidence type="ECO:0000256" key="2">
    <source>
        <dbReference type="ARBA" id="ARBA00009423"/>
    </source>
</evidence>
<protein>
    <recommendedName>
        <fullName evidence="8">Transforming acidic coiled-coil-containing protein C-terminal domain-containing protein</fullName>
    </recommendedName>
</protein>
<dbReference type="Pfam" id="PF05010">
    <property type="entry name" value="TACC_C"/>
    <property type="match status" value="1"/>
</dbReference>
<keyword evidence="4 6" id="KW-0175">Coiled coil</keyword>
<comment type="similarity">
    <text evidence="2">Belongs to the TACC family.</text>
</comment>
<evidence type="ECO:0000313" key="10">
    <source>
        <dbReference type="Proteomes" id="UP001149813"/>
    </source>
</evidence>
<organism evidence="9 10">
    <name type="scientific">Coemansia erecta</name>
    <dbReference type="NCBI Taxonomy" id="147472"/>
    <lineage>
        <taxon>Eukaryota</taxon>
        <taxon>Fungi</taxon>
        <taxon>Fungi incertae sedis</taxon>
        <taxon>Zoopagomycota</taxon>
        <taxon>Kickxellomycotina</taxon>
        <taxon>Kickxellomycetes</taxon>
        <taxon>Kickxellales</taxon>
        <taxon>Kickxellaceae</taxon>
        <taxon>Coemansia</taxon>
    </lineage>
</organism>
<evidence type="ECO:0000256" key="6">
    <source>
        <dbReference type="SAM" id="Coils"/>
    </source>
</evidence>
<comment type="caution">
    <text evidence="9">The sequence shown here is derived from an EMBL/GenBank/DDBJ whole genome shotgun (WGS) entry which is preliminary data.</text>
</comment>
<evidence type="ECO:0000256" key="7">
    <source>
        <dbReference type="SAM" id="MobiDB-lite"/>
    </source>
</evidence>
<evidence type="ECO:0000256" key="1">
    <source>
        <dbReference type="ARBA" id="ARBA00004245"/>
    </source>
</evidence>